<protein>
    <recommendedName>
        <fullName evidence="1">PAS domain-containing protein</fullName>
    </recommendedName>
</protein>
<sequence>MENRGCAIAMKEAKFDTNELFFSITDHASTILSGNEVFVRISGYKREELVGQFHNIIRHPDMPRVVFKVLWDHLKNDQPVVAYVKNKTKEGGYYWVLAAVFPLSDNFISIRIKPNSPIFTAVRELYFKLLMAETSGGMESSERILVENLHNLGYKSYDDFMSDALLSELSERKKLLVAAEAEAKIYSEVTTPLGLQLKVLLQNSQTLMQRYGCWFEKIEMYNHVKLIFEEKGVLLRHLARDIVFLSLNASVASYKVAKGGETFGVLASDIRINAKENDRLISQVHTLSESLSDTLNELIFTVSSLSIQIEMVTYFIEESLQCNAQTTASEVSEKLDSLIELVFVYSDKLSALQLKMDCFIQESTKHLDQLEQQVMYLGYIQVYGIIEAASNNDETVGFGGIFSQLKGLIRDTSEEIAIMQKMGINFHTENRNLMDEAERIRTVVERFRFEADAIKTMDV</sequence>
<dbReference type="InterPro" id="IPR013655">
    <property type="entry name" value="PAS_fold_3"/>
</dbReference>
<dbReference type="InterPro" id="IPR000014">
    <property type="entry name" value="PAS"/>
</dbReference>
<dbReference type="RefSeq" id="WP_294894869.1">
    <property type="nucleotide sequence ID" value="NZ_DLUI01000027.1"/>
</dbReference>
<evidence type="ECO:0000313" key="3">
    <source>
        <dbReference type="Proteomes" id="UP000228859"/>
    </source>
</evidence>
<dbReference type="SUPFAM" id="SSF55785">
    <property type="entry name" value="PYP-like sensor domain (PAS domain)"/>
    <property type="match status" value="1"/>
</dbReference>
<reference evidence="2 3" key="1">
    <citation type="journal article" date="2017" name="Front. Microbiol.">
        <title>Comparative Genomic Analysis of the Class Epsilonproteobacteria and Proposed Reclassification to Epsilonbacteraeota (phyl. nov.).</title>
        <authorList>
            <person name="Waite D.W."/>
            <person name="Vanwonterghem I."/>
            <person name="Rinke C."/>
            <person name="Parks D.H."/>
            <person name="Zhang Y."/>
            <person name="Takai K."/>
            <person name="Sievert S.M."/>
            <person name="Simon J."/>
            <person name="Campbell B.J."/>
            <person name="Hanson T.E."/>
            <person name="Woyke T."/>
            <person name="Klotz M.G."/>
            <person name="Hugenholtz P."/>
        </authorList>
    </citation>
    <scope>NUCLEOTIDE SEQUENCE [LARGE SCALE GENOMIC DNA]</scope>
    <source>
        <strain evidence="2">UBA12443</strain>
    </source>
</reference>
<dbReference type="Proteomes" id="UP000228859">
    <property type="component" value="Unassembled WGS sequence"/>
</dbReference>
<feature type="domain" description="PAS" evidence="1">
    <location>
        <begin position="24"/>
        <end position="77"/>
    </location>
</feature>
<name>A0A2D3WRA2_9BACT</name>
<organism evidence="2 3">
    <name type="scientific">Sulfuricurvum kujiense</name>
    <dbReference type="NCBI Taxonomy" id="148813"/>
    <lineage>
        <taxon>Bacteria</taxon>
        <taxon>Pseudomonadati</taxon>
        <taxon>Campylobacterota</taxon>
        <taxon>Epsilonproteobacteria</taxon>
        <taxon>Campylobacterales</taxon>
        <taxon>Sulfurimonadaceae</taxon>
        <taxon>Sulfuricurvum</taxon>
    </lineage>
</organism>
<dbReference type="InterPro" id="IPR035965">
    <property type="entry name" value="PAS-like_dom_sf"/>
</dbReference>
<dbReference type="AlphaFoldDB" id="A0A2D3WRA2"/>
<dbReference type="Pfam" id="PF08447">
    <property type="entry name" value="PAS_3"/>
    <property type="match status" value="1"/>
</dbReference>
<dbReference type="EMBL" id="DLUI01000027">
    <property type="protein sequence ID" value="DAB39253.1"/>
    <property type="molecule type" value="Genomic_DNA"/>
</dbReference>
<gene>
    <name evidence="2" type="ORF">CFH83_01670</name>
</gene>
<dbReference type="PROSITE" id="PS50112">
    <property type="entry name" value="PAS"/>
    <property type="match status" value="1"/>
</dbReference>
<dbReference type="NCBIfam" id="TIGR00229">
    <property type="entry name" value="sensory_box"/>
    <property type="match status" value="1"/>
</dbReference>
<dbReference type="CDD" id="cd00130">
    <property type="entry name" value="PAS"/>
    <property type="match status" value="1"/>
</dbReference>
<accession>A0A2D3WRA2</accession>
<dbReference type="SUPFAM" id="SSF58104">
    <property type="entry name" value="Methyl-accepting chemotaxis protein (MCP) signaling domain"/>
    <property type="match status" value="1"/>
</dbReference>
<evidence type="ECO:0000259" key="1">
    <source>
        <dbReference type="PROSITE" id="PS50112"/>
    </source>
</evidence>
<comment type="caution">
    <text evidence="2">The sequence shown here is derived from an EMBL/GenBank/DDBJ whole genome shotgun (WGS) entry which is preliminary data.</text>
</comment>
<proteinExistence type="predicted"/>
<evidence type="ECO:0000313" key="2">
    <source>
        <dbReference type="EMBL" id="DAB39253.1"/>
    </source>
</evidence>
<dbReference type="Gene3D" id="3.30.450.20">
    <property type="entry name" value="PAS domain"/>
    <property type="match status" value="1"/>
</dbReference>